<dbReference type="STRING" id="554083.BKD30_10460"/>
<accession>A0A1R1L8D6</accession>
<comment type="caution">
    <text evidence="2">The sequence shown here is derived from an EMBL/GenBank/DDBJ whole genome shotgun (WGS) entry which is preliminary data.</text>
</comment>
<dbReference type="InterPro" id="IPR025443">
    <property type="entry name" value="DUF4307"/>
</dbReference>
<name>A0A1R1L8D6_9MICC</name>
<evidence type="ECO:0000256" key="1">
    <source>
        <dbReference type="SAM" id="Phobius"/>
    </source>
</evidence>
<proteinExistence type="predicted"/>
<dbReference type="EMBL" id="MRDE01000068">
    <property type="protein sequence ID" value="OMH23800.1"/>
    <property type="molecule type" value="Genomic_DNA"/>
</dbReference>
<feature type="transmembrane region" description="Helical" evidence="1">
    <location>
        <begin position="7"/>
        <end position="28"/>
    </location>
</feature>
<protein>
    <recommendedName>
        <fullName evidence="4">DUF4307 domain-containing protein</fullName>
    </recommendedName>
</protein>
<evidence type="ECO:0008006" key="4">
    <source>
        <dbReference type="Google" id="ProtNLM"/>
    </source>
</evidence>
<dbReference type="Pfam" id="PF14155">
    <property type="entry name" value="DUF4307"/>
    <property type="match status" value="1"/>
</dbReference>
<dbReference type="Proteomes" id="UP000187085">
    <property type="component" value="Unassembled WGS sequence"/>
</dbReference>
<evidence type="ECO:0000313" key="2">
    <source>
        <dbReference type="EMBL" id="OMH23800.1"/>
    </source>
</evidence>
<keyword evidence="1" id="KW-1133">Transmembrane helix</keyword>
<sequence>MNRRGRLVVIIAGVVAGVVATALVAFVLNRPTISTKDVGFSVRDSTSITVGMDVVVPAGLRGRCGIQALDERFTVVGYTEIDVDDTGAVARQVELRTTSLAVSGGVDRCWTVP</sequence>
<reference evidence="2 3" key="1">
    <citation type="submission" date="2016-12" db="EMBL/GenBank/DDBJ databases">
        <title>Draft genome of Tersicoccus phoenicis 1P05MA.</title>
        <authorList>
            <person name="Nakajima Y."/>
            <person name="Yoshizawa S."/>
            <person name="Nakamura K."/>
            <person name="Ogura Y."/>
            <person name="Hayashi T."/>
            <person name="Kogure K."/>
        </authorList>
    </citation>
    <scope>NUCLEOTIDE SEQUENCE [LARGE SCALE GENOMIC DNA]</scope>
    <source>
        <strain evidence="2 3">1p05MA</strain>
    </source>
</reference>
<organism evidence="2 3">
    <name type="scientific">Tersicoccus phoenicis</name>
    <dbReference type="NCBI Taxonomy" id="554083"/>
    <lineage>
        <taxon>Bacteria</taxon>
        <taxon>Bacillati</taxon>
        <taxon>Actinomycetota</taxon>
        <taxon>Actinomycetes</taxon>
        <taxon>Micrococcales</taxon>
        <taxon>Micrococcaceae</taxon>
        <taxon>Tersicoccus</taxon>
    </lineage>
</organism>
<gene>
    <name evidence="2" type="ORF">BKD30_10460</name>
</gene>
<evidence type="ECO:0000313" key="3">
    <source>
        <dbReference type="Proteomes" id="UP000187085"/>
    </source>
</evidence>
<keyword evidence="1" id="KW-0812">Transmembrane</keyword>
<keyword evidence="1" id="KW-0472">Membrane</keyword>
<keyword evidence="3" id="KW-1185">Reference proteome</keyword>
<dbReference type="AlphaFoldDB" id="A0A1R1L8D6"/>